<gene>
    <name evidence="1" type="ORF">HUJ06_031448</name>
</gene>
<accession>A0A822YBL8</accession>
<sequence>MWCFFCLQIADPVKSLLSAEYAEVVAILESHMLVAKGKMGSEAVWLVPRLWLLPLVVSKFKRVRTQLALHLFCAYSYLHS</sequence>
<dbReference type="EMBL" id="DUZY01000002">
    <property type="protein sequence ID" value="DAD29980.1"/>
    <property type="molecule type" value="Genomic_DNA"/>
</dbReference>
<evidence type="ECO:0000313" key="1">
    <source>
        <dbReference type="EMBL" id="DAD29980.1"/>
    </source>
</evidence>
<keyword evidence="2" id="KW-1185">Reference proteome</keyword>
<dbReference type="Proteomes" id="UP000607653">
    <property type="component" value="Unassembled WGS sequence"/>
</dbReference>
<name>A0A822YBL8_NELNU</name>
<comment type="caution">
    <text evidence="1">The sequence shown here is derived from an EMBL/GenBank/DDBJ whole genome shotgun (WGS) entry which is preliminary data.</text>
</comment>
<protein>
    <submittedName>
        <fullName evidence="1">Uncharacterized protein</fullName>
    </submittedName>
</protein>
<evidence type="ECO:0000313" key="2">
    <source>
        <dbReference type="Proteomes" id="UP000607653"/>
    </source>
</evidence>
<organism evidence="1 2">
    <name type="scientific">Nelumbo nucifera</name>
    <name type="common">Sacred lotus</name>
    <dbReference type="NCBI Taxonomy" id="4432"/>
    <lineage>
        <taxon>Eukaryota</taxon>
        <taxon>Viridiplantae</taxon>
        <taxon>Streptophyta</taxon>
        <taxon>Embryophyta</taxon>
        <taxon>Tracheophyta</taxon>
        <taxon>Spermatophyta</taxon>
        <taxon>Magnoliopsida</taxon>
        <taxon>Proteales</taxon>
        <taxon>Nelumbonaceae</taxon>
        <taxon>Nelumbo</taxon>
    </lineage>
</organism>
<reference evidence="1 2" key="1">
    <citation type="journal article" date="2020" name="Mol. Biol. Evol.">
        <title>Distinct Expression and Methylation Patterns for Genes with Different Fates following a Single Whole-Genome Duplication in Flowering Plants.</title>
        <authorList>
            <person name="Shi T."/>
            <person name="Rahmani R.S."/>
            <person name="Gugger P.F."/>
            <person name="Wang M."/>
            <person name="Li H."/>
            <person name="Zhang Y."/>
            <person name="Li Z."/>
            <person name="Wang Q."/>
            <person name="Van de Peer Y."/>
            <person name="Marchal K."/>
            <person name="Chen J."/>
        </authorList>
    </citation>
    <scope>NUCLEOTIDE SEQUENCE [LARGE SCALE GENOMIC DNA]</scope>
    <source>
        <tissue evidence="1">Leaf</tissue>
    </source>
</reference>
<proteinExistence type="predicted"/>
<dbReference type="AlphaFoldDB" id="A0A822YBL8"/>